<keyword evidence="3 5" id="KW-0808">Transferase</keyword>
<dbReference type="Proteomes" id="UP000297866">
    <property type="component" value="Unassembled WGS sequence"/>
</dbReference>
<name>A0A4R8UJ86_9MICO</name>
<proteinExistence type="predicted"/>
<dbReference type="GO" id="GO:0016758">
    <property type="term" value="F:hexosyltransferase activity"/>
    <property type="evidence" value="ECO:0007669"/>
    <property type="project" value="TreeGrafter"/>
</dbReference>
<evidence type="ECO:0000259" key="4">
    <source>
        <dbReference type="Pfam" id="PF13579"/>
    </source>
</evidence>
<keyword evidence="2" id="KW-0328">Glycosyltransferase</keyword>
<accession>A0A4R8UJ86</accession>
<dbReference type="Gene3D" id="3.40.50.2000">
    <property type="entry name" value="Glycogen Phosphorylase B"/>
    <property type="match status" value="2"/>
</dbReference>
<dbReference type="CDD" id="cd03794">
    <property type="entry name" value="GT4_WbuB-like"/>
    <property type="match status" value="1"/>
</dbReference>
<dbReference type="OrthoDB" id="3657271at2"/>
<feature type="domain" description="Glycosyltransferase subfamily 4-like N-terminal" evidence="4">
    <location>
        <begin position="20"/>
        <end position="183"/>
    </location>
</feature>
<dbReference type="InterPro" id="IPR028098">
    <property type="entry name" value="Glyco_trans_4-like_N"/>
</dbReference>
<dbReference type="Pfam" id="PF13579">
    <property type="entry name" value="Glyco_trans_4_4"/>
    <property type="match status" value="1"/>
</dbReference>
<evidence type="ECO:0000256" key="1">
    <source>
        <dbReference type="ARBA" id="ARBA00021292"/>
    </source>
</evidence>
<keyword evidence="6" id="KW-1185">Reference proteome</keyword>
<evidence type="ECO:0000313" key="6">
    <source>
        <dbReference type="Proteomes" id="UP000297866"/>
    </source>
</evidence>
<evidence type="ECO:0000313" key="5">
    <source>
        <dbReference type="EMBL" id="TFB53937.1"/>
    </source>
</evidence>
<dbReference type="InterPro" id="IPR050194">
    <property type="entry name" value="Glycosyltransferase_grp1"/>
</dbReference>
<dbReference type="AlphaFoldDB" id="A0A4R8UJ86"/>
<protein>
    <recommendedName>
        <fullName evidence="1">D-inositol 3-phosphate glycosyltransferase</fullName>
    </recommendedName>
</protein>
<dbReference type="PANTHER" id="PTHR45947">
    <property type="entry name" value="SULFOQUINOVOSYL TRANSFERASE SQD2"/>
    <property type="match status" value="1"/>
</dbReference>
<evidence type="ECO:0000256" key="3">
    <source>
        <dbReference type="ARBA" id="ARBA00022679"/>
    </source>
</evidence>
<organism evidence="5 6">
    <name type="scientific">Cryobacterium tagatosivorans</name>
    <dbReference type="NCBI Taxonomy" id="1259199"/>
    <lineage>
        <taxon>Bacteria</taxon>
        <taxon>Bacillati</taxon>
        <taxon>Actinomycetota</taxon>
        <taxon>Actinomycetes</taxon>
        <taxon>Micrococcales</taxon>
        <taxon>Microbacteriaceae</taxon>
        <taxon>Cryobacterium</taxon>
    </lineage>
</organism>
<dbReference type="RefSeq" id="WP_134488542.1">
    <property type="nucleotide sequence ID" value="NZ_SOEZ01000023.1"/>
</dbReference>
<dbReference type="EMBL" id="SOEZ01000023">
    <property type="protein sequence ID" value="TFB53937.1"/>
    <property type="molecule type" value="Genomic_DNA"/>
</dbReference>
<evidence type="ECO:0000256" key="2">
    <source>
        <dbReference type="ARBA" id="ARBA00022676"/>
    </source>
</evidence>
<comment type="caution">
    <text evidence="5">The sequence shown here is derived from an EMBL/GenBank/DDBJ whole genome shotgun (WGS) entry which is preliminary data.</text>
</comment>
<dbReference type="PANTHER" id="PTHR45947:SF3">
    <property type="entry name" value="SULFOQUINOVOSYL TRANSFERASE SQD2"/>
    <property type="match status" value="1"/>
</dbReference>
<sequence length="391" mass="40658">MRVILTSRIFSPEPAAASFRLAALADALADAGHEVTVLTSTVPGGGAPSTRPAVTVKRFPVLRDAAGYVRGYAQYMSFDTPLLFRLLASRRADVVVTEPPPTTGAVVRLVCRLRRTPYVYYAADIWSDASESTGAPRWVVRAVRMLELFALRGASAVLSVSEGVSLRLAELGIRDRVTLIGNGVDTDLFGLGSGRAEGDAPYLVYAGTASEVHGAGIFLDAFALAVSERPGTRLVYIGQGAEREAIERAAAALPPGSVHFEPRLAPEAVADWLGGASASLASVRPGQGYDFSFPTKMYAAVACGTPVIYAGVGPGTAFTRLGGVGESVDYDVEAVAAAMVRALDAGPTPARRAGIREWAAANVGSAAVAQRAVAAIAAAARTTPLTAADRR</sequence>
<dbReference type="Pfam" id="PF13692">
    <property type="entry name" value="Glyco_trans_1_4"/>
    <property type="match status" value="1"/>
</dbReference>
<dbReference type="SUPFAM" id="SSF53756">
    <property type="entry name" value="UDP-Glycosyltransferase/glycogen phosphorylase"/>
    <property type="match status" value="1"/>
</dbReference>
<dbReference type="GO" id="GO:1901137">
    <property type="term" value="P:carbohydrate derivative biosynthetic process"/>
    <property type="evidence" value="ECO:0007669"/>
    <property type="project" value="UniProtKB-ARBA"/>
</dbReference>
<reference evidence="5 6" key="1">
    <citation type="submission" date="2019-03" db="EMBL/GenBank/DDBJ databases">
        <title>Genomics of glacier-inhabiting Cryobacterium strains.</title>
        <authorList>
            <person name="Liu Q."/>
            <person name="Xin Y.-H."/>
        </authorList>
    </citation>
    <scope>NUCLEOTIDE SEQUENCE [LARGE SCALE GENOMIC DNA]</scope>
    <source>
        <strain evidence="5 6">Sr47</strain>
    </source>
</reference>
<gene>
    <name evidence="5" type="ORF">E3O23_04395</name>
</gene>